<organism evidence="1 2">
    <name type="scientific">Xenorhabdus bovienii str. feltiae Moldova</name>
    <dbReference type="NCBI Taxonomy" id="1398200"/>
    <lineage>
        <taxon>Bacteria</taxon>
        <taxon>Pseudomonadati</taxon>
        <taxon>Pseudomonadota</taxon>
        <taxon>Gammaproteobacteria</taxon>
        <taxon>Enterobacterales</taxon>
        <taxon>Morganellaceae</taxon>
        <taxon>Xenorhabdus</taxon>
    </lineage>
</organism>
<reference evidence="1" key="1">
    <citation type="submission" date="2013-07" db="EMBL/GenBank/DDBJ databases">
        <title>Sub-species coevolution in mutualistic symbiosis.</title>
        <authorList>
            <person name="Murfin K."/>
            <person name="Klassen J."/>
            <person name="Lee M."/>
            <person name="Forst S."/>
            <person name="Stock P."/>
            <person name="Goodrich-Blair H."/>
        </authorList>
    </citation>
    <scope>NUCLEOTIDE SEQUENCE [LARGE SCALE GENOMIC DNA]</scope>
    <source>
        <strain evidence="1">Feltiae Moldova</strain>
    </source>
</reference>
<dbReference type="Proteomes" id="UP000028487">
    <property type="component" value="Unassembled WGS sequence"/>
</dbReference>
<proteinExistence type="predicted"/>
<protein>
    <submittedName>
        <fullName evidence="1">Uncharacterized protein</fullName>
    </submittedName>
</protein>
<name>A0A077NRJ9_XENBV</name>
<comment type="caution">
    <text evidence="1">The sequence shown here is derived from an EMBL/GenBank/DDBJ whole genome shotgun (WGS) entry which is preliminary data.</text>
</comment>
<evidence type="ECO:0000313" key="1">
    <source>
        <dbReference type="EMBL" id="CDH00241.1"/>
    </source>
</evidence>
<dbReference type="EMBL" id="CBSV010000052">
    <property type="protein sequence ID" value="CDH00241.1"/>
    <property type="molecule type" value="Genomic_DNA"/>
</dbReference>
<evidence type="ECO:0000313" key="2">
    <source>
        <dbReference type="Proteomes" id="UP000028487"/>
    </source>
</evidence>
<gene>
    <name evidence="1" type="ORF">XBFM1_1450001</name>
</gene>
<dbReference type="HOGENOM" id="CLU_3190748_0_0_6"/>
<sequence length="46" mass="5372">MLVSMIIKEILLPLFYRFSALYFHHMLINMNHNAGTTSLVLYAPFV</sequence>
<accession>A0A077NRJ9</accession>
<dbReference type="AlphaFoldDB" id="A0A077NRJ9"/>